<dbReference type="SUPFAM" id="SSF55874">
    <property type="entry name" value="ATPase domain of HSP90 chaperone/DNA topoisomerase II/histidine kinase"/>
    <property type="match status" value="1"/>
</dbReference>
<comment type="catalytic activity">
    <reaction evidence="1">
        <text>ATP + protein L-histidine = ADP + protein N-phospho-L-histidine.</text>
        <dbReference type="EC" id="2.7.13.3"/>
    </reaction>
</comment>
<feature type="transmembrane region" description="Helical" evidence="9">
    <location>
        <begin position="138"/>
        <end position="157"/>
    </location>
</feature>
<accession>A0AAU4K3C9</accession>
<dbReference type="CDD" id="cd16917">
    <property type="entry name" value="HATPase_UhpB-NarQ-NarX-like"/>
    <property type="match status" value="1"/>
</dbReference>
<dbReference type="Gene3D" id="1.20.5.1930">
    <property type="match status" value="1"/>
</dbReference>
<keyword evidence="7" id="KW-0067">ATP-binding</keyword>
<dbReference type="EMBL" id="CP108021">
    <property type="protein sequence ID" value="WUM20528.1"/>
    <property type="molecule type" value="Genomic_DNA"/>
</dbReference>
<keyword evidence="8" id="KW-0902">Two-component regulatory system</keyword>
<dbReference type="RefSeq" id="WP_328857812.1">
    <property type="nucleotide sequence ID" value="NZ_CP108021.1"/>
</dbReference>
<evidence type="ECO:0000313" key="12">
    <source>
        <dbReference type="Proteomes" id="UP001432128"/>
    </source>
</evidence>
<evidence type="ECO:0000256" key="5">
    <source>
        <dbReference type="ARBA" id="ARBA00022741"/>
    </source>
</evidence>
<dbReference type="EC" id="2.7.13.3" evidence="2"/>
<dbReference type="GO" id="GO:0046983">
    <property type="term" value="F:protein dimerization activity"/>
    <property type="evidence" value="ECO:0007669"/>
    <property type="project" value="InterPro"/>
</dbReference>
<keyword evidence="9" id="KW-0472">Membrane</keyword>
<evidence type="ECO:0000313" key="11">
    <source>
        <dbReference type="EMBL" id="WUM20528.1"/>
    </source>
</evidence>
<dbReference type="InterPro" id="IPR011712">
    <property type="entry name" value="Sig_transdc_His_kin_sub3_dim/P"/>
</dbReference>
<name>A0AAU4K3C9_9NOCA</name>
<dbReference type="GO" id="GO:0005524">
    <property type="term" value="F:ATP binding"/>
    <property type="evidence" value="ECO:0007669"/>
    <property type="project" value="UniProtKB-KW"/>
</dbReference>
<evidence type="ECO:0000256" key="6">
    <source>
        <dbReference type="ARBA" id="ARBA00022777"/>
    </source>
</evidence>
<dbReference type="InterPro" id="IPR050482">
    <property type="entry name" value="Sensor_HK_TwoCompSys"/>
</dbReference>
<feature type="domain" description="Signal transduction histidine kinase subgroup 3 dimerisation and phosphoacceptor" evidence="10">
    <location>
        <begin position="188"/>
        <end position="250"/>
    </location>
</feature>
<proteinExistence type="predicted"/>
<reference evidence="11 12" key="1">
    <citation type="submission" date="2022-10" db="EMBL/GenBank/DDBJ databases">
        <title>The complete genomes of actinobacterial strains from the NBC collection.</title>
        <authorList>
            <person name="Joergensen T.S."/>
            <person name="Alvarez Arevalo M."/>
            <person name="Sterndorff E.B."/>
            <person name="Faurdal D."/>
            <person name="Vuksanovic O."/>
            <person name="Mourched A.-S."/>
            <person name="Charusanti P."/>
            <person name="Shaw S."/>
            <person name="Blin K."/>
            <person name="Weber T."/>
        </authorList>
    </citation>
    <scope>NUCLEOTIDE SEQUENCE [LARGE SCALE GENOMIC DNA]</scope>
    <source>
        <strain evidence="11 12">NBC_00319</strain>
    </source>
</reference>
<dbReference type="Gene3D" id="3.30.565.10">
    <property type="entry name" value="Histidine kinase-like ATPase, C-terminal domain"/>
    <property type="match status" value="1"/>
</dbReference>
<dbReference type="GO" id="GO:0000155">
    <property type="term" value="F:phosphorelay sensor kinase activity"/>
    <property type="evidence" value="ECO:0007669"/>
    <property type="project" value="InterPro"/>
</dbReference>
<organism evidence="11 12">
    <name type="scientific">Williamsia herbipolensis</name>
    <dbReference type="NCBI Taxonomy" id="1603258"/>
    <lineage>
        <taxon>Bacteria</taxon>
        <taxon>Bacillati</taxon>
        <taxon>Actinomycetota</taxon>
        <taxon>Actinomycetes</taxon>
        <taxon>Mycobacteriales</taxon>
        <taxon>Nocardiaceae</taxon>
        <taxon>Williamsia</taxon>
    </lineage>
</organism>
<feature type="transmembrane region" description="Helical" evidence="9">
    <location>
        <begin position="67"/>
        <end position="91"/>
    </location>
</feature>
<evidence type="ECO:0000256" key="8">
    <source>
        <dbReference type="ARBA" id="ARBA00023012"/>
    </source>
</evidence>
<evidence type="ECO:0000256" key="7">
    <source>
        <dbReference type="ARBA" id="ARBA00022840"/>
    </source>
</evidence>
<dbReference type="Proteomes" id="UP001432128">
    <property type="component" value="Chromosome"/>
</dbReference>
<keyword evidence="9" id="KW-0812">Transmembrane</keyword>
<evidence type="ECO:0000256" key="9">
    <source>
        <dbReference type="SAM" id="Phobius"/>
    </source>
</evidence>
<evidence type="ECO:0000256" key="2">
    <source>
        <dbReference type="ARBA" id="ARBA00012438"/>
    </source>
</evidence>
<dbReference type="PANTHER" id="PTHR24421">
    <property type="entry name" value="NITRATE/NITRITE SENSOR PROTEIN NARX-RELATED"/>
    <property type="match status" value="1"/>
</dbReference>
<evidence type="ECO:0000256" key="1">
    <source>
        <dbReference type="ARBA" id="ARBA00000085"/>
    </source>
</evidence>
<dbReference type="GO" id="GO:0016020">
    <property type="term" value="C:membrane"/>
    <property type="evidence" value="ECO:0007669"/>
    <property type="project" value="InterPro"/>
</dbReference>
<gene>
    <name evidence="11" type="ORF">OG579_01380</name>
</gene>
<keyword evidence="3" id="KW-0597">Phosphoprotein</keyword>
<keyword evidence="12" id="KW-1185">Reference proteome</keyword>
<evidence type="ECO:0000259" key="10">
    <source>
        <dbReference type="Pfam" id="PF07730"/>
    </source>
</evidence>
<dbReference type="AlphaFoldDB" id="A0AAU4K3C9"/>
<dbReference type="InterPro" id="IPR036890">
    <property type="entry name" value="HATPase_C_sf"/>
</dbReference>
<keyword evidence="6 11" id="KW-0418">Kinase</keyword>
<dbReference type="KEGG" id="whr:OG579_01380"/>
<keyword evidence="5" id="KW-0547">Nucleotide-binding</keyword>
<feature type="transmembrane region" description="Helical" evidence="9">
    <location>
        <begin position="111"/>
        <end position="132"/>
    </location>
</feature>
<keyword evidence="4" id="KW-0808">Transferase</keyword>
<keyword evidence="9" id="KW-1133">Transmembrane helix</keyword>
<evidence type="ECO:0000256" key="4">
    <source>
        <dbReference type="ARBA" id="ARBA00022679"/>
    </source>
</evidence>
<dbReference type="Pfam" id="PF07730">
    <property type="entry name" value="HisKA_3"/>
    <property type="match status" value="1"/>
</dbReference>
<sequence length="399" mass="40907">MADRPRSRDLCVCLAFGALGVVLFVADLNVVGGDSGTPFDLPRWLGLITLAAACGAQSVRSTSPGTALALCLAVVAIDTVVAQSLSVWLVLSDVVYAVALYAGRRTVHTMYAVLGAFAVLAFATVIALGAGWQTVLLAGLWVLALVIGPIGYGRAIAEHRVAAAAERERSAILAQLADRDRADAVTEERRRLARDLHDIVAGHLSGIALQSAAALTAGPASPATAEVLASVRANSVAALGEMRALIDVLDGDGRAGTCDGTDDHEGSVRTASLRRIDHLVTTARTAGSPVSVTPQIPADLPPAVDVCAYRIAAEALTNATRHARRQPISIEVVVAPRELTLTVRNAVLDEAASSTPGGHGVANMALRARAAGGRCTAGRVGGDWVVAASLPLPDSGAAA</sequence>
<dbReference type="PANTHER" id="PTHR24421:SF10">
    <property type="entry name" value="NITRATE_NITRITE SENSOR PROTEIN NARQ"/>
    <property type="match status" value="1"/>
</dbReference>
<evidence type="ECO:0000256" key="3">
    <source>
        <dbReference type="ARBA" id="ARBA00022553"/>
    </source>
</evidence>
<protein>
    <recommendedName>
        <fullName evidence="2">histidine kinase</fullName>
        <ecNumber evidence="2">2.7.13.3</ecNumber>
    </recommendedName>
</protein>